<dbReference type="Gene3D" id="1.10.443.10">
    <property type="entry name" value="Intergrase catalytic core"/>
    <property type="match status" value="1"/>
</dbReference>
<dbReference type="InterPro" id="IPR011010">
    <property type="entry name" value="DNA_brk_join_enz"/>
</dbReference>
<organism evidence="3 4">
    <name type="scientific">Staphylococcus cohnii subsp. cohnii</name>
    <dbReference type="NCBI Taxonomy" id="74704"/>
    <lineage>
        <taxon>Bacteria</taxon>
        <taxon>Bacillati</taxon>
        <taxon>Bacillota</taxon>
        <taxon>Bacilli</taxon>
        <taxon>Bacillales</taxon>
        <taxon>Staphylococcaceae</taxon>
        <taxon>Staphylococcus</taxon>
        <taxon>Staphylococcus cohnii species complex</taxon>
    </lineage>
</organism>
<reference evidence="3 4" key="1">
    <citation type="submission" date="2015-03" db="EMBL/GenBank/DDBJ databases">
        <title>Genome Assembly of Staphylococcus cohnii subsp. cohnii strain G22B2.</title>
        <authorList>
            <person name="Nair G."/>
            <person name="Kaur G."/>
            <person name="Khatri I."/>
            <person name="Singh N.K."/>
            <person name="Sathyabama S."/>
            <person name="Maurya S.K."/>
            <person name="Subramanian S."/>
            <person name="Agrewala J.N."/>
            <person name="Mayilraj S."/>
        </authorList>
    </citation>
    <scope>NUCLEOTIDE SEQUENCE [LARGE SCALE GENOMIC DNA]</scope>
    <source>
        <strain evidence="3 4">G22B2</strain>
    </source>
</reference>
<protein>
    <submittedName>
        <fullName evidence="3">Integrase, superantigen-encoding pathogenicity islands SaPI</fullName>
    </submittedName>
</protein>
<evidence type="ECO:0000259" key="2">
    <source>
        <dbReference type="PROSITE" id="PS51898"/>
    </source>
</evidence>
<dbReference type="PANTHER" id="PTHR30349:SF64">
    <property type="entry name" value="PROPHAGE INTEGRASE INTD-RELATED"/>
    <property type="match status" value="1"/>
</dbReference>
<feature type="domain" description="Tyr recombinase" evidence="2">
    <location>
        <begin position="1"/>
        <end position="103"/>
    </location>
</feature>
<sequence length="110" mass="12559">MLENKKENQWSDKFIDRGYIFTNTAGSPIDLNKVNNIIKEATDISSINKRVTTHTLRHTHISTLAQLGINLKAIQDRVGHSDYKTTLEIYTHVTDQMAKDMMNKLEGIQS</sequence>
<dbReference type="AlphaFoldDB" id="A0A0M2P0U8"/>
<name>A0A0M2P0U8_STACC</name>
<gene>
    <name evidence="3" type="ORF">UF66_0329</name>
</gene>
<comment type="caution">
    <text evidence="3">The sequence shown here is derived from an EMBL/GenBank/DDBJ whole genome shotgun (WGS) entry which is preliminary data.</text>
</comment>
<accession>A0A0M2P0U8</accession>
<dbReference type="InterPro" id="IPR013762">
    <property type="entry name" value="Integrase-like_cat_sf"/>
</dbReference>
<evidence type="ECO:0000313" key="4">
    <source>
        <dbReference type="Proteomes" id="UP000034455"/>
    </source>
</evidence>
<dbReference type="InterPro" id="IPR002104">
    <property type="entry name" value="Integrase_catalytic"/>
</dbReference>
<evidence type="ECO:0000313" key="3">
    <source>
        <dbReference type="EMBL" id="KKI63840.1"/>
    </source>
</evidence>
<dbReference type="GO" id="GO:0003677">
    <property type="term" value="F:DNA binding"/>
    <property type="evidence" value="ECO:0007669"/>
    <property type="project" value="InterPro"/>
</dbReference>
<dbReference type="PROSITE" id="PS51898">
    <property type="entry name" value="TYR_RECOMBINASE"/>
    <property type="match status" value="1"/>
</dbReference>
<dbReference type="EMBL" id="LAKJ01000012">
    <property type="protein sequence ID" value="KKI63840.1"/>
    <property type="molecule type" value="Genomic_DNA"/>
</dbReference>
<dbReference type="GO" id="GO:0006310">
    <property type="term" value="P:DNA recombination"/>
    <property type="evidence" value="ECO:0007669"/>
    <property type="project" value="UniProtKB-KW"/>
</dbReference>
<evidence type="ECO:0000256" key="1">
    <source>
        <dbReference type="ARBA" id="ARBA00023172"/>
    </source>
</evidence>
<dbReference type="Pfam" id="PF00589">
    <property type="entry name" value="Phage_integrase"/>
    <property type="match status" value="1"/>
</dbReference>
<dbReference type="PATRIC" id="fig|74704.6.peg.338"/>
<dbReference type="SUPFAM" id="SSF56349">
    <property type="entry name" value="DNA breaking-rejoining enzymes"/>
    <property type="match status" value="1"/>
</dbReference>
<proteinExistence type="predicted"/>
<dbReference type="Proteomes" id="UP000034455">
    <property type="component" value="Unassembled WGS sequence"/>
</dbReference>
<dbReference type="InterPro" id="IPR050090">
    <property type="entry name" value="Tyrosine_recombinase_XerCD"/>
</dbReference>
<dbReference type="GO" id="GO:0015074">
    <property type="term" value="P:DNA integration"/>
    <property type="evidence" value="ECO:0007669"/>
    <property type="project" value="InterPro"/>
</dbReference>
<keyword evidence="1" id="KW-0233">DNA recombination</keyword>
<dbReference type="PANTHER" id="PTHR30349">
    <property type="entry name" value="PHAGE INTEGRASE-RELATED"/>
    <property type="match status" value="1"/>
</dbReference>